<gene>
    <name evidence="1" type="ORF">SAMN05216417_12811</name>
</gene>
<proteinExistence type="predicted"/>
<name>A0A1I7IVD5_9PROT</name>
<dbReference type="AlphaFoldDB" id="A0A1I7IVD5"/>
<reference evidence="1 2" key="1">
    <citation type="submission" date="2016-10" db="EMBL/GenBank/DDBJ databases">
        <authorList>
            <person name="de Groot N.N."/>
        </authorList>
    </citation>
    <scope>NUCLEOTIDE SEQUENCE [LARGE SCALE GENOMIC DNA]</scope>
    <source>
        <strain evidence="1 2">Nl14</strain>
    </source>
</reference>
<evidence type="ECO:0000313" key="1">
    <source>
        <dbReference type="EMBL" id="SFU76893.1"/>
    </source>
</evidence>
<sequence length="72" mass="8183">MLIKADALTPLRPKKRGDNDMYFELQLSASVFTTAIRNRLRALDLCVDLSIPNPSGGFFVVDQITSWDTLYY</sequence>
<accession>A0A1I7IVD5</accession>
<protein>
    <submittedName>
        <fullName evidence="1">Uncharacterized protein</fullName>
    </submittedName>
</protein>
<dbReference type="EMBL" id="FPBZ01000028">
    <property type="protein sequence ID" value="SFU76893.1"/>
    <property type="molecule type" value="Genomic_DNA"/>
</dbReference>
<dbReference type="Proteomes" id="UP000182649">
    <property type="component" value="Unassembled WGS sequence"/>
</dbReference>
<evidence type="ECO:0000313" key="2">
    <source>
        <dbReference type="Proteomes" id="UP000182649"/>
    </source>
</evidence>
<organism evidence="1 2">
    <name type="scientific">Nitrosospira multiformis</name>
    <dbReference type="NCBI Taxonomy" id="1231"/>
    <lineage>
        <taxon>Bacteria</taxon>
        <taxon>Pseudomonadati</taxon>
        <taxon>Pseudomonadota</taxon>
        <taxon>Betaproteobacteria</taxon>
        <taxon>Nitrosomonadales</taxon>
        <taxon>Nitrosomonadaceae</taxon>
        <taxon>Nitrosospira</taxon>
    </lineage>
</organism>